<organism evidence="2 3">
    <name type="scientific">Grimontia sedimenti</name>
    <dbReference type="NCBI Taxonomy" id="2711294"/>
    <lineage>
        <taxon>Bacteria</taxon>
        <taxon>Pseudomonadati</taxon>
        <taxon>Pseudomonadota</taxon>
        <taxon>Gammaproteobacteria</taxon>
        <taxon>Vibrionales</taxon>
        <taxon>Vibrionaceae</taxon>
        <taxon>Grimontia</taxon>
    </lineage>
</organism>
<sequence length="424" mass="46603">MSQWMLTDIDGVKLAENSAKLRDSSDYQKIRSEINRRFNPLAGSTDWTKVRELCEKVATEEGADLLVAIYFTVASMKTQGLSGFANGLELQVAVLRAPDDENMPHAKRAELYRWMLGRIGEEVRAIQPSIGQLRDLYRCERALEAIDRNLSKNGGGKVDDLDVLGFTVFEHIDRLERQSKGVAIAPPPVEVEVKKQNASALIFMGGLAVGAALLYGLLEVQGSAETPLSTLTIAGAEPKVISLEEAQSIRAEYGSQALKEYQSQLLPSYADKVSILTASNIGDNYAAGMEYADSLQFLFPDTPEAEQVAKSLQHWQSGLVAEFDAMNEKFETARTRAANISLYAKSGRADQVQALARGLENYAISLSPLVARISFAEKLISDGEIKKAKEELDIVDKQLKALVMKKMLVRETLPELAQTGAEKE</sequence>
<evidence type="ECO:0000313" key="2">
    <source>
        <dbReference type="EMBL" id="NGN96256.1"/>
    </source>
</evidence>
<dbReference type="Pfam" id="PF06812">
    <property type="entry name" value="ImpA_N"/>
    <property type="match status" value="1"/>
</dbReference>
<dbReference type="EMBL" id="JAALDL010000001">
    <property type="protein sequence ID" value="NGN96256.1"/>
    <property type="molecule type" value="Genomic_DNA"/>
</dbReference>
<reference evidence="2 3" key="1">
    <citation type="submission" date="2020-02" db="EMBL/GenBank/DDBJ databases">
        <title>The draft genome of Grimontia sedimenta sp. nov., isolated from benthic sediments near coral reefs south of Kuwait.</title>
        <authorList>
            <person name="Mahmoud H.M."/>
            <person name="Jose L."/>
            <person name="Eapen S."/>
        </authorList>
    </citation>
    <scope>NUCLEOTIDE SEQUENCE [LARGE SCALE GENOMIC DNA]</scope>
    <source>
        <strain evidence="2 3">S25</strain>
    </source>
</reference>
<keyword evidence="3" id="KW-1185">Reference proteome</keyword>
<dbReference type="Proteomes" id="UP000473008">
    <property type="component" value="Unassembled WGS sequence"/>
</dbReference>
<gene>
    <name evidence="2" type="ORF">G5S52_00875</name>
</gene>
<dbReference type="PANTHER" id="PTHR37024">
    <property type="entry name" value="TYPE VI SECRETION SYSTEM DUF2094 AND IMPA-RELATED DOMAIN PROTEIN"/>
    <property type="match status" value="1"/>
</dbReference>
<comment type="caution">
    <text evidence="2">The sequence shown here is derived from an EMBL/GenBank/DDBJ whole genome shotgun (WGS) entry which is preliminary data.</text>
</comment>
<protein>
    <submittedName>
        <fullName evidence="2">Type VI secretion-related protein VasL</fullName>
    </submittedName>
</protein>
<dbReference type="PANTHER" id="PTHR37024:SF5">
    <property type="entry name" value="IMPA N-TERMINAL DOMAIN-CONTAINING PROTEIN"/>
    <property type="match status" value="1"/>
</dbReference>
<dbReference type="RefSeq" id="WP_165011390.1">
    <property type="nucleotide sequence ID" value="NZ_JAALDL010000001.1"/>
</dbReference>
<evidence type="ECO:0000313" key="3">
    <source>
        <dbReference type="Proteomes" id="UP000473008"/>
    </source>
</evidence>
<dbReference type="AlphaFoldDB" id="A0A6M1R810"/>
<proteinExistence type="predicted"/>
<name>A0A6M1R810_9GAMM</name>
<dbReference type="InterPro" id="IPR010657">
    <property type="entry name" value="ImpA_N"/>
</dbReference>
<accession>A0A6M1R810</accession>
<evidence type="ECO:0000259" key="1">
    <source>
        <dbReference type="Pfam" id="PF06812"/>
    </source>
</evidence>
<feature type="domain" description="ImpA N-terminal" evidence="1">
    <location>
        <begin position="19"/>
        <end position="104"/>
    </location>
</feature>